<dbReference type="NCBIfam" id="NF033550">
    <property type="entry name" value="transpos_ISL3"/>
    <property type="match status" value="1"/>
</dbReference>
<organism evidence="3 4">
    <name type="scientific">Streptomyces ortus</name>
    <dbReference type="NCBI Taxonomy" id="2867268"/>
    <lineage>
        <taxon>Bacteria</taxon>
        <taxon>Bacillati</taxon>
        <taxon>Actinomycetota</taxon>
        <taxon>Actinomycetes</taxon>
        <taxon>Kitasatosporales</taxon>
        <taxon>Streptomycetaceae</taxon>
        <taxon>Streptomyces</taxon>
    </lineage>
</organism>
<feature type="domain" description="Transposase IS204/IS1001/IS1096/IS1165 DDE" evidence="1">
    <location>
        <begin position="133"/>
        <end position="197"/>
    </location>
</feature>
<keyword evidence="4" id="KW-1185">Reference proteome</keyword>
<dbReference type="Proteomes" id="UP001165590">
    <property type="component" value="Unassembled WGS sequence"/>
</dbReference>
<evidence type="ECO:0000313" key="4">
    <source>
        <dbReference type="Proteomes" id="UP001165590"/>
    </source>
</evidence>
<name>A0ABT3V7S9_9ACTN</name>
<dbReference type="EMBL" id="JAIFZO010000002">
    <property type="protein sequence ID" value="MCX4234451.1"/>
    <property type="molecule type" value="Genomic_DNA"/>
</dbReference>
<evidence type="ECO:0000259" key="1">
    <source>
        <dbReference type="Pfam" id="PF01610"/>
    </source>
</evidence>
<feature type="domain" description="Transposase IS204/IS1001/IS1096/IS1165 zinc-finger" evidence="2">
    <location>
        <begin position="14"/>
        <end position="56"/>
    </location>
</feature>
<dbReference type="InterPro" id="IPR029261">
    <property type="entry name" value="Transposase_Znf"/>
</dbReference>
<dbReference type="InterPro" id="IPR002560">
    <property type="entry name" value="Transposase_DDE"/>
</dbReference>
<evidence type="ECO:0000259" key="2">
    <source>
        <dbReference type="Pfam" id="PF14690"/>
    </source>
</evidence>
<dbReference type="Pfam" id="PF14690">
    <property type="entry name" value="Zn_ribbon_ISL3"/>
    <property type="match status" value="1"/>
</dbReference>
<gene>
    <name evidence="3" type="ORF">K3769_16975</name>
</gene>
<reference evidence="3" key="1">
    <citation type="journal article" date="2022" name="bioRxiv">
        <title>Discovery and biosynthetic assessment of Streptomyces ortus sp nov. isolated from a deep-sea sponge.</title>
        <authorList>
            <person name="Williams S.E."/>
        </authorList>
    </citation>
    <scope>NUCLEOTIDE SEQUENCE</scope>
    <source>
        <strain evidence="3">A15ISP2-DRY2</strain>
    </source>
</reference>
<evidence type="ECO:0000313" key="3">
    <source>
        <dbReference type="EMBL" id="MCX4234451.1"/>
    </source>
</evidence>
<accession>A0ABT3V7S9</accession>
<dbReference type="InterPro" id="IPR047951">
    <property type="entry name" value="Transpos_ISL3"/>
</dbReference>
<dbReference type="RefSeq" id="WP_267027266.1">
    <property type="nucleotide sequence ID" value="NZ_JAIFZO010000002.1"/>
</dbReference>
<comment type="caution">
    <text evidence="3">The sequence shown here is derived from an EMBL/GenBank/DDBJ whole genome shotgun (WGS) entry which is preliminary data.</text>
</comment>
<protein>
    <submittedName>
        <fullName evidence="3">ISL3 family transposase</fullName>
    </submittedName>
</protein>
<proteinExistence type="predicted"/>
<sequence length="215" mass="23232">MSATLSVRSSAPAAACSGCGARSERVHGRYRRSLADSPVAGRGVKVMVTVRRFECVNDACCQTTFSEQVPGLTSPFARRTPTLTKALVSIALALAGRAGSRLATRLVMPCGRDLLIKLIRAQPTPEVPKVTVLGVDDFAIRRRHSYNTILIDMETHRPIDVLPDREAQTLADWLAAHPGVEIVCRDRGGAYAEGVRAGAGRYVSRRSLPLVEEPV</sequence>
<dbReference type="Pfam" id="PF01610">
    <property type="entry name" value="DDE_Tnp_ISL3"/>
    <property type="match status" value="1"/>
</dbReference>
<dbReference type="PANTHER" id="PTHR33498">
    <property type="entry name" value="TRANSPOSASE FOR INSERTION SEQUENCE ELEMENT IS1557"/>
    <property type="match status" value="1"/>
</dbReference>
<dbReference type="PANTHER" id="PTHR33498:SF1">
    <property type="entry name" value="TRANSPOSASE FOR INSERTION SEQUENCE ELEMENT IS1557"/>
    <property type="match status" value="1"/>
</dbReference>